<dbReference type="Proteomes" id="UP001153076">
    <property type="component" value="Unassembled WGS sequence"/>
</dbReference>
<dbReference type="OrthoDB" id="1746852at2759"/>
<proteinExistence type="predicted"/>
<organism evidence="2 3">
    <name type="scientific">Carnegiea gigantea</name>
    <dbReference type="NCBI Taxonomy" id="171969"/>
    <lineage>
        <taxon>Eukaryota</taxon>
        <taxon>Viridiplantae</taxon>
        <taxon>Streptophyta</taxon>
        <taxon>Embryophyta</taxon>
        <taxon>Tracheophyta</taxon>
        <taxon>Spermatophyta</taxon>
        <taxon>Magnoliopsida</taxon>
        <taxon>eudicotyledons</taxon>
        <taxon>Gunneridae</taxon>
        <taxon>Pentapetalae</taxon>
        <taxon>Caryophyllales</taxon>
        <taxon>Cactineae</taxon>
        <taxon>Cactaceae</taxon>
        <taxon>Cactoideae</taxon>
        <taxon>Echinocereeae</taxon>
        <taxon>Carnegiea</taxon>
    </lineage>
</organism>
<keyword evidence="3" id="KW-1185">Reference proteome</keyword>
<protein>
    <submittedName>
        <fullName evidence="2">Uncharacterized protein</fullName>
    </submittedName>
</protein>
<feature type="compositionally biased region" description="Polar residues" evidence="1">
    <location>
        <begin position="165"/>
        <end position="184"/>
    </location>
</feature>
<feature type="region of interest" description="Disordered" evidence="1">
    <location>
        <begin position="145"/>
        <end position="192"/>
    </location>
</feature>
<gene>
    <name evidence="2" type="ORF">Cgig2_002995</name>
</gene>
<dbReference type="AlphaFoldDB" id="A0A9Q1K5V9"/>
<name>A0A9Q1K5V9_9CARY</name>
<feature type="region of interest" description="Disordered" evidence="1">
    <location>
        <begin position="55"/>
        <end position="82"/>
    </location>
</feature>
<evidence type="ECO:0000313" key="3">
    <source>
        <dbReference type="Proteomes" id="UP001153076"/>
    </source>
</evidence>
<accession>A0A9Q1K5V9</accession>
<feature type="compositionally biased region" description="Low complexity" evidence="1">
    <location>
        <begin position="66"/>
        <end position="80"/>
    </location>
</feature>
<feature type="compositionally biased region" description="Polar residues" evidence="1">
    <location>
        <begin position="146"/>
        <end position="156"/>
    </location>
</feature>
<evidence type="ECO:0000256" key="1">
    <source>
        <dbReference type="SAM" id="MobiDB-lite"/>
    </source>
</evidence>
<feature type="compositionally biased region" description="Polar residues" evidence="1">
    <location>
        <begin position="55"/>
        <end position="65"/>
    </location>
</feature>
<reference evidence="2" key="1">
    <citation type="submission" date="2022-04" db="EMBL/GenBank/DDBJ databases">
        <title>Carnegiea gigantea Genome sequencing and assembly v2.</title>
        <authorList>
            <person name="Copetti D."/>
            <person name="Sanderson M.J."/>
            <person name="Burquez A."/>
            <person name="Wojciechowski M.F."/>
        </authorList>
    </citation>
    <scope>NUCLEOTIDE SEQUENCE</scope>
    <source>
        <strain evidence="2">SGP5-SGP5p</strain>
        <tissue evidence="2">Aerial part</tissue>
    </source>
</reference>
<comment type="caution">
    <text evidence="2">The sequence shown here is derived from an EMBL/GenBank/DDBJ whole genome shotgun (WGS) entry which is preliminary data.</text>
</comment>
<dbReference type="EMBL" id="JAKOGI010000276">
    <property type="protein sequence ID" value="KAJ8437861.1"/>
    <property type="molecule type" value="Genomic_DNA"/>
</dbReference>
<sequence>MIRLPVHYGDKNKFKSLEVDFLVVDVPTACNVIIGRLTLHRVKAVGLVASSLATSTSDEGGINSTSSGSQPSAAARSRSSIKCRPQNTGCPQILLQGLARPCGGIRECQSGLAGSPPLWLRPHQPRPSLADVAALSSRSCGLLGSPATSHSVSSTGRRAPLTARTPRQPQAKTSAMAISSSDTFGGSEARGAVKSQDLTMSWTRKSLTPGSALMKLAEGHGVSKEALLTTGEFGAPAWQGSVPLMTGSPIGERPAGWPSPPPPVRGGGPSLARLSLSPLLLTDRQTRSGPLPAGYRGGRLCLSSSLLCSVAAATCLGVASPVSNTVSRPSLDLHKTNRKSVPLAKFLRIRRPAAARKKLLAKNFSLGSQFNGSRSLDLFFLFSGPFIDSIA</sequence>
<evidence type="ECO:0000313" key="2">
    <source>
        <dbReference type="EMBL" id="KAJ8437861.1"/>
    </source>
</evidence>